<dbReference type="Pfam" id="PF07734">
    <property type="entry name" value="FBA_1"/>
    <property type="match status" value="1"/>
</dbReference>
<gene>
    <name evidence="3" type="ORF">7G9.8</name>
</gene>
<keyword evidence="1" id="KW-1133">Transmembrane helix</keyword>
<proteinExistence type="predicted"/>
<dbReference type="SUPFAM" id="SSF81383">
    <property type="entry name" value="F-box domain"/>
    <property type="match status" value="1"/>
</dbReference>
<protein>
    <recommendedName>
        <fullName evidence="2">F-box domain-containing protein</fullName>
    </recommendedName>
</protein>
<keyword evidence="1" id="KW-0812">Transmembrane</keyword>
<reference evidence="3" key="1">
    <citation type="journal article" date="2012" name="Genetics">
        <title>Independent FLC Mutations as Causes of Flowering-Time Variation in Arabidopsis thaliana and Capsella rubella.</title>
        <authorList>
            <person name="Guo Y.L."/>
            <person name="Todesco M."/>
            <person name="Hagmann J."/>
            <person name="Das S."/>
            <person name="Weigel D."/>
        </authorList>
    </citation>
    <scope>NUCLEOTIDE SEQUENCE</scope>
</reference>
<dbReference type="InterPro" id="IPR006527">
    <property type="entry name" value="F-box-assoc_dom_typ1"/>
</dbReference>
<evidence type="ECO:0000256" key="1">
    <source>
        <dbReference type="SAM" id="Phobius"/>
    </source>
</evidence>
<dbReference type="EMBL" id="JX003247">
    <property type="protein sequence ID" value="AFJ66192.1"/>
    <property type="molecule type" value="Genomic_DNA"/>
</dbReference>
<accession>K4FQQ4</accession>
<feature type="domain" description="F-box" evidence="2">
    <location>
        <begin position="133"/>
        <end position="172"/>
    </location>
</feature>
<keyword evidence="1" id="KW-0472">Membrane</keyword>
<organism evidence="3">
    <name type="scientific">Boechera stricta</name>
    <name type="common">Drummond's rockcress</name>
    <name type="synonym">Boechera drummondii</name>
    <dbReference type="NCBI Taxonomy" id="72658"/>
    <lineage>
        <taxon>Eukaryota</taxon>
        <taxon>Viridiplantae</taxon>
        <taxon>Streptophyta</taxon>
        <taxon>Embryophyta</taxon>
        <taxon>Tracheophyta</taxon>
        <taxon>Spermatophyta</taxon>
        <taxon>Magnoliopsida</taxon>
        <taxon>eudicotyledons</taxon>
        <taxon>Gunneridae</taxon>
        <taxon>Pentapetalae</taxon>
        <taxon>rosids</taxon>
        <taxon>malvids</taxon>
        <taxon>Brassicales</taxon>
        <taxon>Brassicaceae</taxon>
        <taxon>Boechereae</taxon>
        <taxon>Boechera</taxon>
    </lineage>
</organism>
<dbReference type="Pfam" id="PF00646">
    <property type="entry name" value="F-box"/>
    <property type="match status" value="1"/>
</dbReference>
<dbReference type="CDD" id="cd22157">
    <property type="entry name" value="F-box_AtFBW1-like"/>
    <property type="match status" value="1"/>
</dbReference>
<dbReference type="InterPro" id="IPR001810">
    <property type="entry name" value="F-box_dom"/>
</dbReference>
<name>K4FQQ4_BOEST</name>
<reference evidence="3" key="2">
    <citation type="submission" date="2012-05" db="EMBL/GenBank/DDBJ databases">
        <authorList>
            <person name="Savar N.S."/>
            <person name="Jahanian-Najafabadi A."/>
            <person name="Bouzari S."/>
        </authorList>
    </citation>
    <scope>NUCLEOTIDE SEQUENCE</scope>
</reference>
<dbReference type="Gene3D" id="1.20.1280.50">
    <property type="match status" value="1"/>
</dbReference>
<dbReference type="InterPro" id="IPR036047">
    <property type="entry name" value="F-box-like_dom_sf"/>
</dbReference>
<evidence type="ECO:0000259" key="2">
    <source>
        <dbReference type="SMART" id="SM00256"/>
    </source>
</evidence>
<sequence>MICGGLESSEVRPRRIFRCKESSEEAASPLRKIAYSFRYYEHMAEEDWWRWLRCQLDVCDNIVSFCYFYILGCIVSLYIPIAYKTLTFAFISTETLFLELIMVETRSQDAIKEAVVKETEELLNSRIGKLQELMEDLVEEILSRVPMTSLGATRSTCKLWNILSKDPSFKHCGKAAKEIMVIMMYDFKACLMSVNLHNHNDLVDPFIKPIGKLKQVEIREVFHCDGLLLCVTYEPNNSRPWFGTRIRVKQGGSNLEKITAHLPVISMIYVFAWTFLRRREEESSSDI</sequence>
<evidence type="ECO:0000313" key="3">
    <source>
        <dbReference type="EMBL" id="AFJ66192.1"/>
    </source>
</evidence>
<dbReference type="AlphaFoldDB" id="K4FQQ4"/>
<dbReference type="SMART" id="SM00256">
    <property type="entry name" value="FBOX"/>
    <property type="match status" value="1"/>
</dbReference>
<feature type="transmembrane region" description="Helical" evidence="1">
    <location>
        <begin position="58"/>
        <end position="79"/>
    </location>
</feature>